<sequence>MTSLNALTLTVDQWHAVDIYIGNVAQRIESEGLGATPWSAADMACGIAARVIRGYQRALREACDAVTGETATVDHAGVEVLRSLSRDFGQFDDLTTWDDLRTRGRHYRAEGDRPEYAGPAPDAETLTALLAEENARRTSWRKIALPIIRAIETGGRAADRAA</sequence>
<dbReference type="Proteomes" id="UP000035929">
    <property type="component" value="Unassembled WGS sequence"/>
</dbReference>
<protein>
    <submittedName>
        <fullName evidence="1">Uncharacterized protein</fullName>
    </submittedName>
</protein>
<gene>
    <name evidence="1" type="ORF">VP06_01345</name>
</gene>
<name>A0A0J6VPL9_9HYPH</name>
<dbReference type="RefSeq" id="WP_048462024.1">
    <property type="nucleotide sequence ID" value="NZ_LABX01000010.1"/>
</dbReference>
<evidence type="ECO:0000313" key="1">
    <source>
        <dbReference type="EMBL" id="KMO41151.1"/>
    </source>
</evidence>
<dbReference type="EMBL" id="LABX01000010">
    <property type="protein sequence ID" value="KMO41151.1"/>
    <property type="molecule type" value="Genomic_DNA"/>
</dbReference>
<evidence type="ECO:0000313" key="2">
    <source>
        <dbReference type="Proteomes" id="UP000035929"/>
    </source>
</evidence>
<organism evidence="1 2">
    <name type="scientific">Methylobacterium aquaticum</name>
    <dbReference type="NCBI Taxonomy" id="270351"/>
    <lineage>
        <taxon>Bacteria</taxon>
        <taxon>Pseudomonadati</taxon>
        <taxon>Pseudomonadota</taxon>
        <taxon>Alphaproteobacteria</taxon>
        <taxon>Hyphomicrobiales</taxon>
        <taxon>Methylobacteriaceae</taxon>
        <taxon>Methylobacterium</taxon>
    </lineage>
</organism>
<comment type="caution">
    <text evidence="1">The sequence shown here is derived from an EMBL/GenBank/DDBJ whole genome shotgun (WGS) entry which is preliminary data.</text>
</comment>
<proteinExistence type="predicted"/>
<dbReference type="AlphaFoldDB" id="A0A0J6VPL9"/>
<accession>A0A0J6VPL9</accession>
<reference evidence="1 2" key="1">
    <citation type="submission" date="2015-03" db="EMBL/GenBank/DDBJ databases">
        <title>Genome sequencing of Methylobacterium aquaticum DSM16371 type strain.</title>
        <authorList>
            <person name="Chaudhry V."/>
            <person name="Patil P.B."/>
        </authorList>
    </citation>
    <scope>NUCLEOTIDE SEQUENCE [LARGE SCALE GENOMIC DNA]</scope>
    <source>
        <strain evidence="1 2">DSM 16371</strain>
    </source>
</reference>
<dbReference type="PATRIC" id="fig|270351.6.peg.69"/>